<keyword evidence="1" id="KW-0863">Zinc-finger</keyword>
<keyword evidence="1" id="KW-0479">Metal-binding</keyword>
<dbReference type="Proteomes" id="UP000594638">
    <property type="component" value="Unassembled WGS sequence"/>
</dbReference>
<evidence type="ECO:0000313" key="4">
    <source>
        <dbReference type="EMBL" id="CAA2966578.1"/>
    </source>
</evidence>
<gene>
    <name evidence="4" type="ORF">OLEA9_A026768</name>
</gene>
<dbReference type="InterPro" id="IPR001841">
    <property type="entry name" value="Znf_RING"/>
</dbReference>
<dbReference type="PANTHER" id="PTHR10579">
    <property type="entry name" value="CALCIUM-ACTIVATED CHLORIDE CHANNEL REGULATOR"/>
    <property type="match status" value="1"/>
</dbReference>
<evidence type="ECO:0000313" key="5">
    <source>
        <dbReference type="Proteomes" id="UP000594638"/>
    </source>
</evidence>
<keyword evidence="5" id="KW-1185">Reference proteome</keyword>
<organism evidence="4 5">
    <name type="scientific">Olea europaea subsp. europaea</name>
    <dbReference type="NCBI Taxonomy" id="158383"/>
    <lineage>
        <taxon>Eukaryota</taxon>
        <taxon>Viridiplantae</taxon>
        <taxon>Streptophyta</taxon>
        <taxon>Embryophyta</taxon>
        <taxon>Tracheophyta</taxon>
        <taxon>Spermatophyta</taxon>
        <taxon>Magnoliopsida</taxon>
        <taxon>eudicotyledons</taxon>
        <taxon>Gunneridae</taxon>
        <taxon>Pentapetalae</taxon>
        <taxon>asterids</taxon>
        <taxon>lamiids</taxon>
        <taxon>Lamiales</taxon>
        <taxon>Oleaceae</taxon>
        <taxon>Oleeae</taxon>
        <taxon>Olea</taxon>
    </lineage>
</organism>
<dbReference type="OrthoDB" id="299997at2759"/>
<comment type="caution">
    <text evidence="4">The sequence shown here is derived from an EMBL/GenBank/DDBJ whole genome shotgun (WGS) entry which is preliminary data.</text>
</comment>
<evidence type="ECO:0000259" key="2">
    <source>
        <dbReference type="PROSITE" id="PS50089"/>
    </source>
</evidence>
<dbReference type="Gene3D" id="3.30.40.10">
    <property type="entry name" value="Zinc/RING finger domain, C3HC4 (zinc finger)"/>
    <property type="match status" value="1"/>
</dbReference>
<dbReference type="SMART" id="SM00184">
    <property type="entry name" value="RING"/>
    <property type="match status" value="1"/>
</dbReference>
<dbReference type="Pfam" id="PF17123">
    <property type="entry name" value="zf-RING_11"/>
    <property type="match status" value="1"/>
</dbReference>
<evidence type="ECO:0000256" key="1">
    <source>
        <dbReference type="PROSITE-ProRule" id="PRU00175"/>
    </source>
</evidence>
<dbReference type="Pfam" id="PF25243">
    <property type="entry name" value="WAV3_C"/>
    <property type="match status" value="1"/>
</dbReference>
<reference evidence="4 5" key="1">
    <citation type="submission" date="2019-12" db="EMBL/GenBank/DDBJ databases">
        <authorList>
            <person name="Alioto T."/>
            <person name="Alioto T."/>
            <person name="Gomez Garrido J."/>
        </authorList>
    </citation>
    <scope>NUCLEOTIDE SEQUENCE [LARGE SCALE GENOMIC DNA]</scope>
</reference>
<dbReference type="AlphaFoldDB" id="A0A8S0QLY0"/>
<dbReference type="PROSITE" id="PS50089">
    <property type="entry name" value="ZF_RING_2"/>
    <property type="match status" value="1"/>
</dbReference>
<feature type="domain" description="RING-type" evidence="2">
    <location>
        <begin position="123"/>
        <end position="168"/>
    </location>
</feature>
<dbReference type="InterPro" id="IPR057427">
    <property type="entry name" value="WAV3_C"/>
</dbReference>
<dbReference type="GO" id="GO:0008270">
    <property type="term" value="F:zinc ion binding"/>
    <property type="evidence" value="ECO:0007669"/>
    <property type="project" value="UniProtKB-KW"/>
</dbReference>
<dbReference type="SUPFAM" id="SSF57850">
    <property type="entry name" value="RING/U-box"/>
    <property type="match status" value="1"/>
</dbReference>
<dbReference type="SUPFAM" id="SSF53300">
    <property type="entry name" value="vWA-like"/>
    <property type="match status" value="1"/>
</dbReference>
<dbReference type="InterPro" id="IPR013083">
    <property type="entry name" value="Znf_RING/FYVE/PHD"/>
</dbReference>
<dbReference type="PANTHER" id="PTHR10579:SF55">
    <property type="entry name" value="E3 UBIQUITIN-PROTEIN LIGASE WAV3"/>
    <property type="match status" value="1"/>
</dbReference>
<dbReference type="EMBL" id="CACTIH010001863">
    <property type="protein sequence ID" value="CAA2966578.1"/>
    <property type="molecule type" value="Genomic_DNA"/>
</dbReference>
<dbReference type="InterPro" id="IPR002035">
    <property type="entry name" value="VWF_A"/>
</dbReference>
<dbReference type="Gramene" id="OE9A026768T1">
    <property type="protein sequence ID" value="OE9A026768C1"/>
    <property type="gene ID" value="OE9A026768"/>
</dbReference>
<dbReference type="SMART" id="SM00327">
    <property type="entry name" value="VWA"/>
    <property type="match status" value="1"/>
</dbReference>
<dbReference type="Pfam" id="PF13519">
    <property type="entry name" value="VWA_2"/>
    <property type="match status" value="1"/>
</dbReference>
<sequence>MGTGWRKAFCTTIPRDRREAISTPVEEQSPTLRSYAKLGFQSRGSSNPSTPRLPCKATINNCTNDNVGIYTETPSTNDDLISLQCRTTPKSCSKIKSFGSNPSSPRSPFSILKKTLRLSRNSCGVCMQSVKTSQGMAIYTAECSHTFHFPCIVTRVKNQNSLICPVCNTTWKDVPLLSNIRKLQEQTQFDETKYNRVQAEQSPKITQQETRAFNDDEPLVSPKKFIHIPEANEEKDETGDEFQGFFVNPIASNSTYLQDKDGINVEVNLLPEASVISVGRTHQTCAVVLKVKAPALPPPQPTHVLDPARRAPIDLVTVLDVSESMRGAKLQMLKRAVGLLISSLGSADRLCIIAFAASPKRLMPLRRMTAQGQGLARSIINRLVCSQGGSVCEALKSATKVLDDRGHKNPVASIILLSDGQDDSVRANNTSTAAAAAATNHRRESHQVSSTRFAHVEIPVRSSGFSPEPAVDAFSKCVSGLLSVVVQDLKIQIGFSHGSDPAEISAIYSCHVRPTVMNSSCIVVGDLYADEEKEYLVEITAPIGSHSRSRHHVFSVRCSYKDPAAQELIYGGEQTLLVPRPRNNAIGSNSSIVEQRLKNRFITVRAIGESRRLIEHDKVTRAMQLLSSARALLTQYTPESAGEYVRELDVELQTMIQRRRIIGREMGLFVDEREEPLTPTSARRAAEKLSKMKNRVSSLHGFENARF</sequence>
<accession>A0A8S0QLY0</accession>
<dbReference type="PROSITE" id="PS50234">
    <property type="entry name" value="VWFA"/>
    <property type="match status" value="1"/>
</dbReference>
<evidence type="ECO:0000259" key="3">
    <source>
        <dbReference type="PROSITE" id="PS50234"/>
    </source>
</evidence>
<keyword evidence="1" id="KW-0862">Zinc</keyword>
<proteinExistence type="predicted"/>
<dbReference type="InterPro" id="IPR051266">
    <property type="entry name" value="CLCR"/>
</dbReference>
<feature type="domain" description="VWFA" evidence="3">
    <location>
        <begin position="314"/>
        <end position="434"/>
    </location>
</feature>
<dbReference type="InterPro" id="IPR036465">
    <property type="entry name" value="vWFA_dom_sf"/>
</dbReference>
<name>A0A8S0QLY0_OLEEU</name>
<dbReference type="Gene3D" id="3.40.50.410">
    <property type="entry name" value="von Willebrand factor, type A domain"/>
    <property type="match status" value="1"/>
</dbReference>
<protein>
    <submittedName>
        <fullName evidence="4">Uncharacterized protein LOC111409016</fullName>
    </submittedName>
</protein>